<reference evidence="3" key="1">
    <citation type="submission" date="2024-04" db="EMBL/GenBank/DDBJ databases">
        <title>Salinicola lusitanus LLJ914,a marine bacterium isolated from the Okinawa Trough.</title>
        <authorList>
            <person name="Li J."/>
        </authorList>
    </citation>
    <scope>NUCLEOTIDE SEQUENCE [LARGE SCALE GENOMIC DNA]</scope>
</reference>
<organism evidence="2 3">
    <name type="scientific">Mugilogobius chulae</name>
    <name type="common">yellowstripe goby</name>
    <dbReference type="NCBI Taxonomy" id="88201"/>
    <lineage>
        <taxon>Eukaryota</taxon>
        <taxon>Metazoa</taxon>
        <taxon>Chordata</taxon>
        <taxon>Craniata</taxon>
        <taxon>Vertebrata</taxon>
        <taxon>Euteleostomi</taxon>
        <taxon>Actinopterygii</taxon>
        <taxon>Neopterygii</taxon>
        <taxon>Teleostei</taxon>
        <taxon>Neoteleostei</taxon>
        <taxon>Acanthomorphata</taxon>
        <taxon>Gobiaria</taxon>
        <taxon>Gobiiformes</taxon>
        <taxon>Gobioidei</taxon>
        <taxon>Gobiidae</taxon>
        <taxon>Gobionellinae</taxon>
        <taxon>Mugilogobius</taxon>
    </lineage>
</organism>
<keyword evidence="3" id="KW-1185">Reference proteome</keyword>
<comment type="caution">
    <text evidence="2">The sequence shown here is derived from an EMBL/GenBank/DDBJ whole genome shotgun (WGS) entry which is preliminary data.</text>
</comment>
<accession>A0AAW0MIW4</accession>
<dbReference type="GO" id="GO:0006955">
    <property type="term" value="P:immune response"/>
    <property type="evidence" value="ECO:0007669"/>
    <property type="project" value="TreeGrafter"/>
</dbReference>
<dbReference type="InterPro" id="IPR011646">
    <property type="entry name" value="KAP_P-loop"/>
</dbReference>
<dbReference type="PANTHER" id="PTHR14241:SF1">
    <property type="entry name" value="INTERFERON-INDUCED PROTEIN 44-RELATED"/>
    <property type="match status" value="1"/>
</dbReference>
<proteinExistence type="predicted"/>
<dbReference type="Pfam" id="PF07693">
    <property type="entry name" value="KAP_NTPase"/>
    <property type="match status" value="1"/>
</dbReference>
<sequence>GLKYIETFKPERGEVQHIRIMLYGQVGSGKSSLINSLESALRGRITVYYPFVFTDLMGLENQAGVRVDDIRLALQGHVREEYQFDPDNRLSNEDEFYNSSPMLDDITHVLVCVVPANTLNLMADDFIKKMRKVRLAASELGIPQMAVLTKIDEACPEVKSDIKKVYLSKIIKDKVNKTSTSLGIQPNFIFPVKNYHTEVELNSDMDKLILTALKQMLHLGDDFVNMKRLRDWFKPDEPWRKASSDDKDAYLQYISEFKREREEVQHIRTMLYGPVGSGKSSFINTVESALRGRMTGQALSDGIGHDSFTTKFKTHRVKKERGVYYPFVFTDLMGLERRYGVSVDDIKLTLQGHVTEGYKVQRSLSTDNPSYNSSPTLNDKTHVLVCVVLATTMAVLTKIDEACLEVSSDIKKVYRSKIIKDKVSRLSGSLGIQPNFIFPVKNYHTEVELNNDIDTLILTALKQILHFGEDFLDSQFQ</sequence>
<evidence type="ECO:0000313" key="2">
    <source>
        <dbReference type="EMBL" id="KAK7880254.1"/>
    </source>
</evidence>
<dbReference type="EMBL" id="JBBPFD010000120">
    <property type="protein sequence ID" value="KAK7880254.1"/>
    <property type="molecule type" value="Genomic_DNA"/>
</dbReference>
<dbReference type="PANTHER" id="PTHR14241">
    <property type="entry name" value="INTERFERON-INDUCED PROTEIN 44"/>
    <property type="match status" value="1"/>
</dbReference>
<evidence type="ECO:0000313" key="3">
    <source>
        <dbReference type="Proteomes" id="UP001460270"/>
    </source>
</evidence>
<dbReference type="SUPFAM" id="SSF52540">
    <property type="entry name" value="P-loop containing nucleoside triphosphate hydrolases"/>
    <property type="match status" value="2"/>
</dbReference>
<feature type="non-terminal residue" evidence="2">
    <location>
        <position position="1"/>
    </location>
</feature>
<dbReference type="Proteomes" id="UP001460270">
    <property type="component" value="Unassembled WGS sequence"/>
</dbReference>
<dbReference type="InterPro" id="IPR027417">
    <property type="entry name" value="P-loop_NTPase"/>
</dbReference>
<protein>
    <recommendedName>
        <fullName evidence="1">KAP NTPase domain-containing protein</fullName>
    </recommendedName>
</protein>
<gene>
    <name evidence="2" type="ORF">WMY93_033078</name>
</gene>
<name>A0AAW0MIW4_9GOBI</name>
<dbReference type="CDD" id="cd00882">
    <property type="entry name" value="Ras_like_GTPase"/>
    <property type="match status" value="1"/>
</dbReference>
<dbReference type="AlphaFoldDB" id="A0AAW0MIW4"/>
<evidence type="ECO:0000259" key="1">
    <source>
        <dbReference type="Pfam" id="PF07693"/>
    </source>
</evidence>
<feature type="domain" description="KAP NTPase" evidence="1">
    <location>
        <begin position="17"/>
        <end position="52"/>
    </location>
</feature>
<dbReference type="Gene3D" id="3.40.50.300">
    <property type="entry name" value="P-loop containing nucleotide triphosphate hydrolases"/>
    <property type="match status" value="2"/>
</dbReference>